<comment type="domain">
    <text evidence="1">The twin CX3C motif contains 4 conserved Cys residues that form 2 disulfide bonds in the mitochondrial intermembrane space.</text>
</comment>
<dbReference type="Pfam" id="PF02953">
    <property type="entry name" value="zf-Tim10_DDP"/>
    <property type="match status" value="1"/>
</dbReference>
<dbReference type="AlphaFoldDB" id="A0A914DY77"/>
<evidence type="ECO:0000256" key="1">
    <source>
        <dbReference type="RuleBase" id="RU367043"/>
    </source>
</evidence>
<comment type="similarity">
    <text evidence="1">Belongs to the small Tim family.</text>
</comment>
<dbReference type="GO" id="GO:0005743">
    <property type="term" value="C:mitochondrial inner membrane"/>
    <property type="evidence" value="ECO:0007669"/>
    <property type="project" value="UniProtKB-SubCell"/>
</dbReference>
<comment type="subcellular location">
    <subcellularLocation>
        <location evidence="1">Mitochondrion inner membrane</location>
        <topology evidence="1">Peripheral membrane protein</topology>
        <orientation evidence="1">Intermembrane side</orientation>
    </subcellularLocation>
</comment>
<keyword evidence="1" id="KW-0999">Mitochondrion inner membrane</keyword>
<evidence type="ECO:0000313" key="4">
    <source>
        <dbReference type="WBParaSite" id="ACRNAN_scaffold4573.g25629.t1"/>
    </source>
</evidence>
<keyword evidence="1" id="KW-1015">Disulfide bond</keyword>
<reference evidence="4" key="1">
    <citation type="submission" date="2022-11" db="UniProtKB">
        <authorList>
            <consortium name="WormBaseParasite"/>
        </authorList>
    </citation>
    <scope>IDENTIFICATION</scope>
</reference>
<evidence type="ECO:0000259" key="2">
    <source>
        <dbReference type="Pfam" id="PF02953"/>
    </source>
</evidence>
<keyword evidence="1" id="KW-0472">Membrane</keyword>
<dbReference type="Proteomes" id="UP000887540">
    <property type="component" value="Unplaced"/>
</dbReference>
<comment type="subunit">
    <text evidence="1">Heterohexamer.</text>
</comment>
<organism evidence="3 4">
    <name type="scientific">Acrobeloides nanus</name>
    <dbReference type="NCBI Taxonomy" id="290746"/>
    <lineage>
        <taxon>Eukaryota</taxon>
        <taxon>Metazoa</taxon>
        <taxon>Ecdysozoa</taxon>
        <taxon>Nematoda</taxon>
        <taxon>Chromadorea</taxon>
        <taxon>Rhabditida</taxon>
        <taxon>Tylenchina</taxon>
        <taxon>Cephalobomorpha</taxon>
        <taxon>Cephaloboidea</taxon>
        <taxon>Cephalobidae</taxon>
        <taxon>Acrobeloides</taxon>
    </lineage>
</organism>
<keyword evidence="1" id="KW-0811">Translocation</keyword>
<sequence>MVKLFDFEELEELKQLSQAQRDQFINWQKQNAKQFSDSDENVRLVVNLQTVMAEVARRCIEQCTSSPGTALTRREKDCLQPCTQPYREKYELLLKLEKELATQNNS</sequence>
<keyword evidence="1" id="KW-0496">Mitochondrion</keyword>
<dbReference type="SUPFAM" id="SSF144122">
    <property type="entry name" value="Tim10-like"/>
    <property type="match status" value="1"/>
</dbReference>
<proteinExistence type="inferred from homology"/>
<accession>A0A914DY77</accession>
<name>A0A914DY77_9BILA</name>
<dbReference type="InterPro" id="IPR004217">
    <property type="entry name" value="Tim10-like"/>
</dbReference>
<keyword evidence="1" id="KW-0813">Transport</keyword>
<dbReference type="InterPro" id="IPR035427">
    <property type="entry name" value="Tim10-like_dom_sf"/>
</dbReference>
<keyword evidence="1" id="KW-0653">Protein transport</keyword>
<dbReference type="Gene3D" id="1.10.287.810">
    <property type="entry name" value="Mitochondrial import inner membrane translocase subunit tim13 like domains"/>
    <property type="match status" value="1"/>
</dbReference>
<keyword evidence="1" id="KW-0143">Chaperone</keyword>
<protein>
    <recommendedName>
        <fullName evidence="1">Mitochondrial import inner membrane translocase subunit</fullName>
    </recommendedName>
</protein>
<feature type="domain" description="Tim10-like" evidence="2">
    <location>
        <begin position="46"/>
        <end position="86"/>
    </location>
</feature>
<dbReference type="GO" id="GO:0015031">
    <property type="term" value="P:protein transport"/>
    <property type="evidence" value="ECO:0007669"/>
    <property type="project" value="UniProtKB-KW"/>
</dbReference>
<comment type="function">
    <text evidence="1">Mitochondrial intermembrane chaperone that participates in the import and insertion of some multi-pass transmembrane proteins into the mitochondrial inner membrane. Also required for the transfer of beta-barrel precursors from the TOM complex to the sorting and assembly machinery (SAM complex) of the outer membrane. Acts as a chaperone-like protein that protects the hydrophobic precursors from aggregation and guide them through the mitochondrial intermembrane space.</text>
</comment>
<dbReference type="WBParaSite" id="ACRNAN_scaffold4573.g25629.t1">
    <property type="protein sequence ID" value="ACRNAN_scaffold4573.g25629.t1"/>
    <property type="gene ID" value="ACRNAN_scaffold4573.g25629"/>
</dbReference>
<keyword evidence="3" id="KW-1185">Reference proteome</keyword>
<evidence type="ECO:0000313" key="3">
    <source>
        <dbReference type="Proteomes" id="UP000887540"/>
    </source>
</evidence>